<dbReference type="AlphaFoldDB" id="A0A420W1V5"/>
<accession>A0A420W1V5</accession>
<feature type="signal peptide" evidence="2">
    <location>
        <begin position="1"/>
        <end position="24"/>
    </location>
</feature>
<evidence type="ECO:0000256" key="2">
    <source>
        <dbReference type="SAM" id="SignalP"/>
    </source>
</evidence>
<dbReference type="Proteomes" id="UP000282423">
    <property type="component" value="Unassembled WGS sequence"/>
</dbReference>
<dbReference type="RefSeq" id="WP_121122628.1">
    <property type="nucleotide sequence ID" value="NZ_RBWS01000005.1"/>
</dbReference>
<proteinExistence type="predicted"/>
<organism evidence="3 4">
    <name type="scientific">Sphingobacterium puteale</name>
    <dbReference type="NCBI Taxonomy" id="2420510"/>
    <lineage>
        <taxon>Bacteria</taxon>
        <taxon>Pseudomonadati</taxon>
        <taxon>Bacteroidota</taxon>
        <taxon>Sphingobacteriia</taxon>
        <taxon>Sphingobacteriales</taxon>
        <taxon>Sphingobacteriaceae</taxon>
        <taxon>Sphingobacterium</taxon>
    </lineage>
</organism>
<evidence type="ECO:0000313" key="4">
    <source>
        <dbReference type="Proteomes" id="UP000282423"/>
    </source>
</evidence>
<keyword evidence="4" id="KW-1185">Reference proteome</keyword>
<feature type="region of interest" description="Disordered" evidence="1">
    <location>
        <begin position="105"/>
        <end position="126"/>
    </location>
</feature>
<comment type="caution">
    <text evidence="3">The sequence shown here is derived from an EMBL/GenBank/DDBJ whole genome shotgun (WGS) entry which is preliminary data.</text>
</comment>
<evidence type="ECO:0000256" key="1">
    <source>
        <dbReference type="SAM" id="MobiDB-lite"/>
    </source>
</evidence>
<dbReference type="OrthoDB" id="9977142at2"/>
<feature type="compositionally biased region" description="Basic and acidic residues" evidence="1">
    <location>
        <begin position="112"/>
        <end position="126"/>
    </location>
</feature>
<dbReference type="EMBL" id="RBWS01000005">
    <property type="protein sequence ID" value="RKO72537.1"/>
    <property type="molecule type" value="Genomic_DNA"/>
</dbReference>
<name>A0A420W1V5_9SPHI</name>
<keyword evidence="2" id="KW-0732">Signal</keyword>
<gene>
    <name evidence="3" type="ORF">D7322_07020</name>
</gene>
<feature type="chain" id="PRO_5019043411" evidence="2">
    <location>
        <begin position="25"/>
        <end position="126"/>
    </location>
</feature>
<sequence>MLTKTNSWLRAGALTVLGLGLAYGAQSFTEKEEVKPTSTTKVTTTVWRFIGTNSSEILQASKWEQGPSGDPSCQNDPLQPLPCQYTVTDQTIADSDELMEYFEATYPSNTADEVRDHADSQKPETL</sequence>
<reference evidence="3 4" key="1">
    <citation type="submission" date="2018-10" db="EMBL/GenBank/DDBJ databases">
        <title>Sphingobacterium sp. M05W1-28.</title>
        <authorList>
            <person name="Cai H."/>
        </authorList>
    </citation>
    <scope>NUCLEOTIDE SEQUENCE [LARGE SCALE GENOMIC DNA]</scope>
    <source>
        <strain evidence="3 4">M05W1-28</strain>
    </source>
</reference>
<evidence type="ECO:0000313" key="3">
    <source>
        <dbReference type="EMBL" id="RKO72537.1"/>
    </source>
</evidence>
<protein>
    <submittedName>
        <fullName evidence="3">Uncharacterized protein</fullName>
    </submittedName>
</protein>